<dbReference type="Proteomes" id="UP000639338">
    <property type="component" value="Unassembled WGS sequence"/>
</dbReference>
<name>A0A835CW71_APHGI</name>
<dbReference type="EMBL" id="JACMRX010000002">
    <property type="protein sequence ID" value="KAF7996078.1"/>
    <property type="molecule type" value="Genomic_DNA"/>
</dbReference>
<feature type="compositionally biased region" description="Basic and acidic residues" evidence="1">
    <location>
        <begin position="208"/>
        <end position="217"/>
    </location>
</feature>
<feature type="region of interest" description="Disordered" evidence="1">
    <location>
        <begin position="98"/>
        <end position="118"/>
    </location>
</feature>
<evidence type="ECO:0000313" key="2">
    <source>
        <dbReference type="EMBL" id="KAF7996078.1"/>
    </source>
</evidence>
<dbReference type="EMBL" id="JACMRX010000002">
    <property type="protein sequence ID" value="KAF7996080.1"/>
    <property type="molecule type" value="Genomic_DNA"/>
</dbReference>
<dbReference type="AlphaFoldDB" id="A0A835CW71"/>
<sequence length="289" mass="32907">MAEKLYALVKWTNGEDIGKFTVGINVNHIKQFNVKEFKNGKTNPGKIWTIEWHATKDKPLGGWNCYPALTNLDPYETPEVKSIRINPKLCRKLDLNEKEDDLQKEKPKRMKKENQVNEQNQQLIDYQVNSSSSSSLSLSPDLSDEKFITQKDLHTALLPIHNILAKIPNIIQEALSTKNSKNNPNTSDSLVKNETDKPKTSTSSNKITSEEKKNSDSNTKLMKELFEDTNIWIPKVVWLTAKEKKTFTAMATTLVPAVFSREELIHSNVRGGISKVKKDAEKKKTIRSR</sequence>
<keyword evidence="4" id="KW-1185">Reference proteome</keyword>
<protein>
    <submittedName>
        <fullName evidence="2">Uncharacterized protein</fullName>
    </submittedName>
</protein>
<feature type="compositionally biased region" description="Low complexity" evidence="1">
    <location>
        <begin position="177"/>
        <end position="189"/>
    </location>
</feature>
<evidence type="ECO:0000256" key="1">
    <source>
        <dbReference type="SAM" id="MobiDB-lite"/>
    </source>
</evidence>
<gene>
    <name evidence="2" type="ORF">HCN44_009914</name>
    <name evidence="3" type="ORF">HCN44_009916</name>
</gene>
<proteinExistence type="predicted"/>
<reference evidence="2 4" key="1">
    <citation type="submission" date="2020-08" db="EMBL/GenBank/DDBJ databases">
        <title>Aphidius gifuensis genome sequencing and assembly.</title>
        <authorList>
            <person name="Du Z."/>
        </authorList>
    </citation>
    <scope>NUCLEOTIDE SEQUENCE [LARGE SCALE GENOMIC DNA]</scope>
    <source>
        <strain evidence="2">YNYX2018</strain>
        <tissue evidence="2">Adults</tissue>
    </source>
</reference>
<evidence type="ECO:0000313" key="3">
    <source>
        <dbReference type="EMBL" id="KAF7996080.1"/>
    </source>
</evidence>
<feature type="region of interest" description="Disordered" evidence="1">
    <location>
        <begin position="177"/>
        <end position="217"/>
    </location>
</feature>
<comment type="caution">
    <text evidence="2">The sequence shown here is derived from an EMBL/GenBank/DDBJ whole genome shotgun (WGS) entry which is preliminary data.</text>
</comment>
<accession>A0A835CW71</accession>
<organism evidence="2 4">
    <name type="scientific">Aphidius gifuensis</name>
    <name type="common">Parasitoid wasp</name>
    <dbReference type="NCBI Taxonomy" id="684658"/>
    <lineage>
        <taxon>Eukaryota</taxon>
        <taxon>Metazoa</taxon>
        <taxon>Ecdysozoa</taxon>
        <taxon>Arthropoda</taxon>
        <taxon>Hexapoda</taxon>
        <taxon>Insecta</taxon>
        <taxon>Pterygota</taxon>
        <taxon>Neoptera</taxon>
        <taxon>Endopterygota</taxon>
        <taxon>Hymenoptera</taxon>
        <taxon>Apocrita</taxon>
        <taxon>Ichneumonoidea</taxon>
        <taxon>Braconidae</taxon>
        <taxon>Aphidiinae</taxon>
        <taxon>Aphidius</taxon>
    </lineage>
</organism>
<evidence type="ECO:0000313" key="4">
    <source>
        <dbReference type="Proteomes" id="UP000639338"/>
    </source>
</evidence>